<evidence type="ECO:0000313" key="2">
    <source>
        <dbReference type="EMBL" id="CAD8539369.1"/>
    </source>
</evidence>
<dbReference type="EMBL" id="HBER01029161">
    <property type="protein sequence ID" value="CAD8539369.1"/>
    <property type="molecule type" value="Transcribed_RNA"/>
</dbReference>
<protein>
    <submittedName>
        <fullName evidence="2">Uncharacterized protein</fullName>
    </submittedName>
</protein>
<name>A0A7S0J2R4_9EUKA</name>
<proteinExistence type="predicted"/>
<sequence>MFTQDRLRRVGRRAASHGMDVLLKSSGPPHGAPGARASAARLPTNAQRRRAAASVHEVARGCAMEVGTRWGHAAREMQVLPSCGRQLARRDRRRTDRKDMSCSYARAHTDRAE</sequence>
<gene>
    <name evidence="2" type="ORF">CLEP1334_LOCUS14652</name>
</gene>
<reference evidence="2" key="1">
    <citation type="submission" date="2021-01" db="EMBL/GenBank/DDBJ databases">
        <authorList>
            <person name="Corre E."/>
            <person name="Pelletier E."/>
            <person name="Niang G."/>
            <person name="Scheremetjew M."/>
            <person name="Finn R."/>
            <person name="Kale V."/>
            <person name="Holt S."/>
            <person name="Cochrane G."/>
            <person name="Meng A."/>
            <person name="Brown T."/>
            <person name="Cohen L."/>
        </authorList>
    </citation>
    <scope>NUCLEOTIDE SEQUENCE</scope>
    <source>
        <strain evidence="2">RCC1130</strain>
    </source>
</reference>
<feature type="region of interest" description="Disordered" evidence="1">
    <location>
        <begin position="84"/>
        <end position="113"/>
    </location>
</feature>
<feature type="region of interest" description="Disordered" evidence="1">
    <location>
        <begin position="1"/>
        <end position="45"/>
    </location>
</feature>
<accession>A0A7S0J2R4</accession>
<dbReference type="AlphaFoldDB" id="A0A7S0J2R4"/>
<evidence type="ECO:0000256" key="1">
    <source>
        <dbReference type="SAM" id="MobiDB-lite"/>
    </source>
</evidence>
<organism evidence="2">
    <name type="scientific">Calcidiscus leptoporus</name>
    <dbReference type="NCBI Taxonomy" id="127549"/>
    <lineage>
        <taxon>Eukaryota</taxon>
        <taxon>Haptista</taxon>
        <taxon>Haptophyta</taxon>
        <taxon>Prymnesiophyceae</taxon>
        <taxon>Coccolithales</taxon>
        <taxon>Calcidiscaceae</taxon>
        <taxon>Calcidiscus</taxon>
    </lineage>
</organism>